<proteinExistence type="predicted"/>
<evidence type="ECO:0000313" key="3">
    <source>
        <dbReference type="Proteomes" id="UP000708208"/>
    </source>
</evidence>
<dbReference type="Proteomes" id="UP000708208">
    <property type="component" value="Unassembled WGS sequence"/>
</dbReference>
<sequence>MEKANDVILELQERVSDLVEYDDRFQEAFYLYFWLKVRNFNVDSTEKYIRETVQWLQENKAQAAVEQDYDPELYKCFSVYTTARTRTGFAAYQSYAGRFRFGETISKFGKKAVVHYWLQILSKAENLLVEYNREAQEFHGTSVSSWPLSKKSVLIMNMKHCQYSEFLSKDTISVFVTLVKMAVNYFPAIEGTLIFINAGRMMEFFFKLIQPIMKGSNIELQVFGCKEEKWRPAIQEYCDPDEIMTAFGGNVEGPVDP</sequence>
<protein>
    <recommendedName>
        <fullName evidence="1">CRAL-TRIO domain-containing protein</fullName>
    </recommendedName>
</protein>
<dbReference type="GO" id="GO:0005737">
    <property type="term" value="C:cytoplasm"/>
    <property type="evidence" value="ECO:0007669"/>
    <property type="project" value="TreeGrafter"/>
</dbReference>
<dbReference type="PANTHER" id="PTHR23324:SF83">
    <property type="entry name" value="SEC14-LIKE PROTEIN 2"/>
    <property type="match status" value="1"/>
</dbReference>
<keyword evidence="3" id="KW-1185">Reference proteome</keyword>
<dbReference type="OrthoDB" id="8292922at2759"/>
<reference evidence="2" key="1">
    <citation type="submission" date="2021-06" db="EMBL/GenBank/DDBJ databases">
        <authorList>
            <person name="Hodson N. C."/>
            <person name="Mongue J. A."/>
            <person name="Jaron S. K."/>
        </authorList>
    </citation>
    <scope>NUCLEOTIDE SEQUENCE</scope>
</reference>
<feature type="domain" description="CRAL-TRIO" evidence="1">
    <location>
        <begin position="152"/>
        <end position="249"/>
    </location>
</feature>
<dbReference type="EMBL" id="CAJVCH010570189">
    <property type="protein sequence ID" value="CAG7834318.1"/>
    <property type="molecule type" value="Genomic_DNA"/>
</dbReference>
<accession>A0A8J2LFI8</accession>
<dbReference type="PANTHER" id="PTHR23324">
    <property type="entry name" value="SEC14 RELATED PROTEIN"/>
    <property type="match status" value="1"/>
</dbReference>
<evidence type="ECO:0000313" key="2">
    <source>
        <dbReference type="EMBL" id="CAG7834318.1"/>
    </source>
</evidence>
<organism evidence="2 3">
    <name type="scientific">Allacma fusca</name>
    <dbReference type="NCBI Taxonomy" id="39272"/>
    <lineage>
        <taxon>Eukaryota</taxon>
        <taxon>Metazoa</taxon>
        <taxon>Ecdysozoa</taxon>
        <taxon>Arthropoda</taxon>
        <taxon>Hexapoda</taxon>
        <taxon>Collembola</taxon>
        <taxon>Symphypleona</taxon>
        <taxon>Sminthuridae</taxon>
        <taxon>Allacma</taxon>
    </lineage>
</organism>
<dbReference type="InterPro" id="IPR001251">
    <property type="entry name" value="CRAL-TRIO_dom"/>
</dbReference>
<name>A0A8J2LFI8_9HEXA</name>
<dbReference type="InterPro" id="IPR051064">
    <property type="entry name" value="SEC14/CRAL-TRIO_domain"/>
</dbReference>
<dbReference type="Pfam" id="PF00650">
    <property type="entry name" value="CRAL_TRIO"/>
    <property type="match status" value="1"/>
</dbReference>
<comment type="caution">
    <text evidence="2">The sequence shown here is derived from an EMBL/GenBank/DDBJ whole genome shotgun (WGS) entry which is preliminary data.</text>
</comment>
<evidence type="ECO:0000259" key="1">
    <source>
        <dbReference type="Pfam" id="PF00650"/>
    </source>
</evidence>
<gene>
    <name evidence="2" type="ORF">AFUS01_LOCUS43835</name>
</gene>
<dbReference type="AlphaFoldDB" id="A0A8J2LFI8"/>